<evidence type="ECO:0000313" key="3">
    <source>
        <dbReference type="Proteomes" id="UP000388235"/>
    </source>
</evidence>
<dbReference type="PIRSF" id="PIRSF010312">
    <property type="entry name" value="Sulphur_oxidation_SoxY"/>
    <property type="match status" value="1"/>
</dbReference>
<dbReference type="EMBL" id="CP045871">
    <property type="protein sequence ID" value="QGG80832.1"/>
    <property type="molecule type" value="Genomic_DNA"/>
</dbReference>
<dbReference type="Pfam" id="PF13501">
    <property type="entry name" value="SoxY"/>
    <property type="match status" value="1"/>
</dbReference>
<evidence type="ECO:0000259" key="1">
    <source>
        <dbReference type="Pfam" id="PF13501"/>
    </source>
</evidence>
<dbReference type="InterPro" id="IPR038162">
    <property type="entry name" value="SoxY_sf"/>
</dbReference>
<dbReference type="OrthoDB" id="9798154at2"/>
<sequence>MTMDRRSVLRALSGAVVAGIALPRMAWAAWSESAMKASESTAAMAELFGSADNQASAEVKLKAPEIAENGAVVPLEVSTSLPVEQIAIFIDNNPSPLAMTATLGAGTAGLVKTRVRMGETSNVVAVVKSGGKLYSASQEVKVTIGGCGG</sequence>
<accession>A0A5Q2QES5</accession>
<dbReference type="PROSITE" id="PS51318">
    <property type="entry name" value="TAT"/>
    <property type="match status" value="1"/>
</dbReference>
<gene>
    <name evidence="2" type="primary">soxY</name>
    <name evidence="2" type="ORF">GH975_09720</name>
</gene>
<proteinExistence type="predicted"/>
<organism evidence="2 3">
    <name type="scientific">Litorivicinus lipolyticus</name>
    <dbReference type="NCBI Taxonomy" id="418701"/>
    <lineage>
        <taxon>Bacteria</taxon>
        <taxon>Pseudomonadati</taxon>
        <taxon>Pseudomonadota</taxon>
        <taxon>Gammaproteobacteria</taxon>
        <taxon>Oceanospirillales</taxon>
        <taxon>Litorivicinaceae</taxon>
        <taxon>Litorivicinus</taxon>
    </lineage>
</organism>
<feature type="domain" description="Ig-like SoxY" evidence="1">
    <location>
        <begin position="45"/>
        <end position="147"/>
    </location>
</feature>
<keyword evidence="3" id="KW-1185">Reference proteome</keyword>
<dbReference type="InterPro" id="IPR006311">
    <property type="entry name" value="TAT_signal"/>
</dbReference>
<name>A0A5Q2QES5_9GAMM</name>
<dbReference type="AlphaFoldDB" id="A0A5Q2QES5"/>
<dbReference type="NCBIfam" id="TIGR04488">
    <property type="entry name" value="SoxY_true_GGCGG"/>
    <property type="match status" value="1"/>
</dbReference>
<reference evidence="2 3" key="1">
    <citation type="submission" date="2019-11" db="EMBL/GenBank/DDBJ databases">
        <authorList>
            <person name="Khan S.A."/>
            <person name="Jeon C.O."/>
            <person name="Chun B.H."/>
        </authorList>
    </citation>
    <scope>NUCLEOTIDE SEQUENCE [LARGE SCALE GENOMIC DNA]</scope>
    <source>
        <strain evidence="2 3">IMCC 1097</strain>
    </source>
</reference>
<dbReference type="InterPro" id="IPR032711">
    <property type="entry name" value="SoxY"/>
</dbReference>
<dbReference type="KEGG" id="llp:GH975_09720"/>
<dbReference type="InterPro" id="IPR016568">
    <property type="entry name" value="Sulphur_oxidation_SoxY"/>
</dbReference>
<evidence type="ECO:0000313" key="2">
    <source>
        <dbReference type="EMBL" id="QGG80832.1"/>
    </source>
</evidence>
<dbReference type="Gene3D" id="2.60.40.2470">
    <property type="entry name" value="SoxY domain"/>
    <property type="match status" value="1"/>
</dbReference>
<protein>
    <submittedName>
        <fullName evidence="2">Thiosulfate oxidation carrier protein SoxY</fullName>
    </submittedName>
</protein>
<dbReference type="Proteomes" id="UP000388235">
    <property type="component" value="Chromosome"/>
</dbReference>